<dbReference type="AlphaFoldDB" id="A0A2J7YPU2"/>
<protein>
    <submittedName>
        <fullName evidence="1">Uncharacterized protein</fullName>
    </submittedName>
</protein>
<evidence type="ECO:0000313" key="1">
    <source>
        <dbReference type="EMBL" id="PNG90047.1"/>
    </source>
</evidence>
<keyword evidence="2" id="KW-1185">Reference proteome</keyword>
<sequence length="83" mass="9662">MTELLDEHISHTFISVGGKEWVCRLRADSEFRSFHLLERTKRTLIERGESRHRPFPAGLSAIAGELQQELEEFRIGGRRYIHG</sequence>
<gene>
    <name evidence="1" type="ORF">SMF913_25512</name>
</gene>
<comment type="caution">
    <text evidence="1">The sequence shown here is derived from an EMBL/GenBank/DDBJ whole genome shotgun (WGS) entry which is preliminary data.</text>
</comment>
<name>A0A2J7YPU2_STRMQ</name>
<accession>A0A2J7YPU2</accession>
<reference evidence="1 2" key="1">
    <citation type="submission" date="2015-09" db="EMBL/GenBank/DDBJ databases">
        <title>Genome sequence, genome mining and natural product profiling of a biocontrol bacterium Streptomyces malaysiensis F913.</title>
        <authorList>
            <person name="Xu Y."/>
            <person name="Wei J."/>
            <person name="Xie J."/>
            <person name="Li T."/>
            <person name="Zhou Z."/>
        </authorList>
    </citation>
    <scope>NUCLEOTIDE SEQUENCE [LARGE SCALE GENOMIC DNA]</scope>
    <source>
        <strain evidence="1 2">F913</strain>
    </source>
</reference>
<dbReference type="EMBL" id="LJIW01000002">
    <property type="protein sequence ID" value="PNG90047.1"/>
    <property type="molecule type" value="Genomic_DNA"/>
</dbReference>
<dbReference type="Proteomes" id="UP000236520">
    <property type="component" value="Unassembled WGS sequence"/>
</dbReference>
<organism evidence="1 2">
    <name type="scientific">Streptomyces malaysiensis</name>
    <dbReference type="NCBI Taxonomy" id="92644"/>
    <lineage>
        <taxon>Bacteria</taxon>
        <taxon>Bacillati</taxon>
        <taxon>Actinomycetota</taxon>
        <taxon>Actinomycetes</taxon>
        <taxon>Kitasatosporales</taxon>
        <taxon>Streptomycetaceae</taxon>
        <taxon>Streptomyces</taxon>
        <taxon>Streptomyces violaceusniger group</taxon>
    </lineage>
</organism>
<evidence type="ECO:0000313" key="2">
    <source>
        <dbReference type="Proteomes" id="UP000236520"/>
    </source>
</evidence>
<proteinExistence type="predicted"/>